<evidence type="ECO:0000256" key="7">
    <source>
        <dbReference type="ARBA" id="ARBA00022827"/>
    </source>
</evidence>
<dbReference type="AlphaFoldDB" id="A0A2T7UMQ3"/>
<dbReference type="PANTHER" id="PTHR30040:SF2">
    <property type="entry name" value="FAD:PROTEIN FMN TRANSFERASE"/>
    <property type="match status" value="1"/>
</dbReference>
<evidence type="ECO:0000256" key="5">
    <source>
        <dbReference type="ARBA" id="ARBA00022679"/>
    </source>
</evidence>
<keyword evidence="13" id="KW-1185">Reference proteome</keyword>
<dbReference type="PANTHER" id="PTHR30040">
    <property type="entry name" value="THIAMINE BIOSYNTHESIS LIPOPROTEIN APBE"/>
    <property type="match status" value="1"/>
</dbReference>
<name>A0A2T7UMQ3_9RHOB</name>
<keyword evidence="4" id="KW-0285">Flavoprotein</keyword>
<keyword evidence="5 12" id="KW-0808">Transferase</keyword>
<evidence type="ECO:0000256" key="2">
    <source>
        <dbReference type="ARBA" id="ARBA00011955"/>
    </source>
</evidence>
<keyword evidence="11" id="KW-0732">Signal</keyword>
<evidence type="ECO:0000256" key="6">
    <source>
        <dbReference type="ARBA" id="ARBA00022723"/>
    </source>
</evidence>
<evidence type="ECO:0000256" key="11">
    <source>
        <dbReference type="SAM" id="SignalP"/>
    </source>
</evidence>
<dbReference type="InterPro" id="IPR024932">
    <property type="entry name" value="ApbE"/>
</dbReference>
<dbReference type="OrthoDB" id="9778595at2"/>
<protein>
    <recommendedName>
        <fullName evidence="3">FAD:protein FMN transferase</fullName>
        <ecNumber evidence="2">2.7.1.180</ecNumber>
    </recommendedName>
    <alternativeName>
        <fullName evidence="9">Flavin transferase</fullName>
    </alternativeName>
</protein>
<organism evidence="12 13">
    <name type="scientific">Pararhodobacter aggregans</name>
    <dbReference type="NCBI Taxonomy" id="404875"/>
    <lineage>
        <taxon>Bacteria</taxon>
        <taxon>Pseudomonadati</taxon>
        <taxon>Pseudomonadota</taxon>
        <taxon>Alphaproteobacteria</taxon>
        <taxon>Rhodobacterales</taxon>
        <taxon>Paracoccaceae</taxon>
        <taxon>Pararhodobacter</taxon>
    </lineage>
</organism>
<sequence>MPFHPTRRRMIAASGAFAATLLLPGPGRAQNPVEVMEGRAFASHWRVSAPAGQGIERHRAAITALLAGIDAQMSPWRADSEVTRFNEGTRAASPVSAGTAHVARAALDLAAASGGWFDPSVGPLVARWGFGPIRGSEAGDWRGLSVGEAGLGRDRPGLTMDLCGIAKGRALDLVRALLLDAGVTDALVDLGGELGSLGRHPAGRDWRVAVEDPRPRNPGAAMGLRLPAGLAVATSGTRAQSYALGGHRYGHIIAPRAGRPSEGRFASVSVLADSAMRADGWATALMAAGEEGPDLARAQGLAALFLAVEGDSLRPVTTGDVARYLL</sequence>
<proteinExistence type="predicted"/>
<dbReference type="Pfam" id="PF02424">
    <property type="entry name" value="ApbE"/>
    <property type="match status" value="1"/>
</dbReference>
<feature type="chain" id="PRO_5039921628" description="FAD:protein FMN transferase" evidence="11">
    <location>
        <begin position="30"/>
        <end position="326"/>
    </location>
</feature>
<keyword evidence="7" id="KW-0274">FAD</keyword>
<keyword evidence="8" id="KW-0460">Magnesium</keyword>
<evidence type="ECO:0000256" key="10">
    <source>
        <dbReference type="ARBA" id="ARBA00048540"/>
    </source>
</evidence>
<accession>A0A2T7UMQ3</accession>
<evidence type="ECO:0000313" key="12">
    <source>
        <dbReference type="EMBL" id="PVE45957.1"/>
    </source>
</evidence>
<dbReference type="Proteomes" id="UP000244810">
    <property type="component" value="Unassembled WGS sequence"/>
</dbReference>
<evidence type="ECO:0000256" key="1">
    <source>
        <dbReference type="ARBA" id="ARBA00001946"/>
    </source>
</evidence>
<evidence type="ECO:0000256" key="8">
    <source>
        <dbReference type="ARBA" id="ARBA00022842"/>
    </source>
</evidence>
<evidence type="ECO:0000313" key="13">
    <source>
        <dbReference type="Proteomes" id="UP000244810"/>
    </source>
</evidence>
<comment type="catalytic activity">
    <reaction evidence="10">
        <text>L-threonyl-[protein] + FAD = FMN-L-threonyl-[protein] + AMP + H(+)</text>
        <dbReference type="Rhea" id="RHEA:36847"/>
        <dbReference type="Rhea" id="RHEA-COMP:11060"/>
        <dbReference type="Rhea" id="RHEA-COMP:11061"/>
        <dbReference type="ChEBI" id="CHEBI:15378"/>
        <dbReference type="ChEBI" id="CHEBI:30013"/>
        <dbReference type="ChEBI" id="CHEBI:57692"/>
        <dbReference type="ChEBI" id="CHEBI:74257"/>
        <dbReference type="ChEBI" id="CHEBI:456215"/>
        <dbReference type="EC" id="2.7.1.180"/>
    </reaction>
</comment>
<dbReference type="Gene3D" id="3.10.520.10">
    <property type="entry name" value="ApbE-like domains"/>
    <property type="match status" value="1"/>
</dbReference>
<comment type="cofactor">
    <cofactor evidence="1">
        <name>Mg(2+)</name>
        <dbReference type="ChEBI" id="CHEBI:18420"/>
    </cofactor>
</comment>
<dbReference type="InterPro" id="IPR003374">
    <property type="entry name" value="ApbE-like_sf"/>
</dbReference>
<dbReference type="EMBL" id="QDDR01000011">
    <property type="protein sequence ID" value="PVE45957.1"/>
    <property type="molecule type" value="Genomic_DNA"/>
</dbReference>
<dbReference type="GO" id="GO:0046872">
    <property type="term" value="F:metal ion binding"/>
    <property type="evidence" value="ECO:0007669"/>
    <property type="project" value="UniProtKB-KW"/>
</dbReference>
<reference evidence="12 13" key="1">
    <citation type="journal article" date="2011" name="Syst. Appl. Microbiol.">
        <title>Defluviimonas denitrificans gen. nov., sp. nov., and Pararhodobacter aggregans gen. nov., sp. nov., non-phototrophic Rhodobacteraceae from the biofilter of a marine aquaculture.</title>
        <authorList>
            <person name="Foesel B.U."/>
            <person name="Drake H.L."/>
            <person name="Schramm A."/>
        </authorList>
    </citation>
    <scope>NUCLEOTIDE SEQUENCE [LARGE SCALE GENOMIC DNA]</scope>
    <source>
        <strain evidence="12 13">D1-19</strain>
    </source>
</reference>
<evidence type="ECO:0000256" key="9">
    <source>
        <dbReference type="ARBA" id="ARBA00031306"/>
    </source>
</evidence>
<dbReference type="SUPFAM" id="SSF143631">
    <property type="entry name" value="ApbE-like"/>
    <property type="match status" value="1"/>
</dbReference>
<comment type="caution">
    <text evidence="12">The sequence shown here is derived from an EMBL/GenBank/DDBJ whole genome shotgun (WGS) entry which is preliminary data.</text>
</comment>
<feature type="signal peptide" evidence="11">
    <location>
        <begin position="1"/>
        <end position="29"/>
    </location>
</feature>
<gene>
    <name evidence="12" type="ORF">DDE23_19285</name>
</gene>
<dbReference type="PROSITE" id="PS51318">
    <property type="entry name" value="TAT"/>
    <property type="match status" value="1"/>
</dbReference>
<dbReference type="EC" id="2.7.1.180" evidence="2"/>
<dbReference type="RefSeq" id="WP_107754659.1">
    <property type="nucleotide sequence ID" value="NZ_QBKF01000015.1"/>
</dbReference>
<keyword evidence="6" id="KW-0479">Metal-binding</keyword>
<evidence type="ECO:0000256" key="3">
    <source>
        <dbReference type="ARBA" id="ARBA00016337"/>
    </source>
</evidence>
<dbReference type="InterPro" id="IPR006311">
    <property type="entry name" value="TAT_signal"/>
</dbReference>
<evidence type="ECO:0000256" key="4">
    <source>
        <dbReference type="ARBA" id="ARBA00022630"/>
    </source>
</evidence>
<dbReference type="GO" id="GO:0016740">
    <property type="term" value="F:transferase activity"/>
    <property type="evidence" value="ECO:0007669"/>
    <property type="project" value="UniProtKB-KW"/>
</dbReference>